<feature type="coiled-coil region" evidence="1">
    <location>
        <begin position="277"/>
        <end position="304"/>
    </location>
</feature>
<protein>
    <submittedName>
        <fullName evidence="3">Uncharacterized protein</fullName>
    </submittedName>
</protein>
<keyword evidence="2" id="KW-1185">Reference proteome</keyword>
<accession>A0AAF5I158</accession>
<dbReference type="AlphaFoldDB" id="A0AAF5I158"/>
<dbReference type="Proteomes" id="UP000035681">
    <property type="component" value="Unplaced"/>
</dbReference>
<evidence type="ECO:0000313" key="2">
    <source>
        <dbReference type="Proteomes" id="UP000035681"/>
    </source>
</evidence>
<evidence type="ECO:0000313" key="3">
    <source>
        <dbReference type="WBParaSite" id="TCONS_00008935.p1"/>
    </source>
</evidence>
<feature type="coiled-coil region" evidence="1">
    <location>
        <begin position="109"/>
        <end position="160"/>
    </location>
</feature>
<sequence length="306" mass="36242">MNLQETPYSKLYNFKQKIAFLENQCRNGKKNVKETLCHDAKMVLEKACNTIEKLVQQKNNATIEKDYSVINKIENEIHVIESTAINLANLDILFREKYTDDVVEPYTGLEIEKEKRKKLEEEIQKMNEIENAIKIEQKKIKKQNEEMKEKERIKLLKKDEYINELEFHDIKKNTSIKNSSIYRFFNESIKDDKKNINNLTDNNSEYNFHRKNSNIFTRSNSMNEKNKSNNIEFSNQINNTIERLLNPISNSPTDEVRHNKIINRKGPTEAEVRTAMNKVKEEKYEELNCELDKHYAEIEKILNGDN</sequence>
<evidence type="ECO:0000256" key="1">
    <source>
        <dbReference type="SAM" id="Coils"/>
    </source>
</evidence>
<name>A0AAF5I158_STRER</name>
<organism evidence="2 3">
    <name type="scientific">Strongyloides stercoralis</name>
    <name type="common">Threadworm</name>
    <dbReference type="NCBI Taxonomy" id="6248"/>
    <lineage>
        <taxon>Eukaryota</taxon>
        <taxon>Metazoa</taxon>
        <taxon>Ecdysozoa</taxon>
        <taxon>Nematoda</taxon>
        <taxon>Chromadorea</taxon>
        <taxon>Rhabditida</taxon>
        <taxon>Tylenchina</taxon>
        <taxon>Panagrolaimomorpha</taxon>
        <taxon>Strongyloidoidea</taxon>
        <taxon>Strongyloididae</taxon>
        <taxon>Strongyloides</taxon>
    </lineage>
</organism>
<proteinExistence type="predicted"/>
<dbReference type="WBParaSite" id="TCONS_00008935.p1">
    <property type="protein sequence ID" value="TCONS_00008935.p1"/>
    <property type="gene ID" value="XLOC_006803"/>
</dbReference>
<keyword evidence="1" id="KW-0175">Coiled coil</keyword>
<reference evidence="3" key="1">
    <citation type="submission" date="2024-02" db="UniProtKB">
        <authorList>
            <consortium name="WormBaseParasite"/>
        </authorList>
    </citation>
    <scope>IDENTIFICATION</scope>
</reference>